<sequence>MIHHNNRLKIQRSLTDFYAKKHAKFALIMLKKRQERFSTRLYAATDDIQNIAENLQKTIYYNTLI</sequence>
<protein>
    <submittedName>
        <fullName evidence="1">Uncharacterized protein</fullName>
    </submittedName>
</protein>
<comment type="caution">
    <text evidence="1">The sequence shown here is derived from an EMBL/GenBank/DDBJ whole genome shotgun (WGS) entry which is preliminary data.</text>
</comment>
<proteinExistence type="predicted"/>
<evidence type="ECO:0000313" key="1">
    <source>
        <dbReference type="EMBL" id="MFK69790.1"/>
    </source>
</evidence>
<dbReference type="EMBL" id="RMUA01000013">
    <property type="protein sequence ID" value="MFK69790.1"/>
    <property type="molecule type" value="Genomic_DNA"/>
</dbReference>
<accession>A0A3J4MM98</accession>
<reference evidence="1" key="1">
    <citation type="submission" date="2018-11" db="EMBL/GenBank/DDBJ databases">
        <authorList>
            <consortium name="PulseNet: The National Subtyping Network for Foodborne Disease Surveillance"/>
            <person name="Tarr C.L."/>
            <person name="Trees E."/>
            <person name="Katz L.S."/>
            <person name="Carleton-Romer H.A."/>
            <person name="Stroika S."/>
            <person name="Kucerova Z."/>
            <person name="Roache K.F."/>
            <person name="Sabol A.L."/>
            <person name="Besser J."/>
            <person name="Gerner-Smidt P."/>
        </authorList>
    </citation>
    <scope>NUCLEOTIDE SEQUENCE [LARGE SCALE GENOMIC DNA]</scope>
    <source>
        <strain evidence="1">PNUSAS057377</strain>
    </source>
</reference>
<name>A0A3J4MM98_SALER</name>
<dbReference type="AlphaFoldDB" id="A0A3J4MM98"/>
<gene>
    <name evidence="1" type="ORF">EEN95_10885</name>
</gene>
<dbReference type="Proteomes" id="UP000885320">
    <property type="component" value="Unassembled WGS sequence"/>
</dbReference>
<organism evidence="1">
    <name type="scientific">Salmonella enterica</name>
    <name type="common">Salmonella choleraesuis</name>
    <dbReference type="NCBI Taxonomy" id="28901"/>
    <lineage>
        <taxon>Bacteria</taxon>
        <taxon>Pseudomonadati</taxon>
        <taxon>Pseudomonadota</taxon>
        <taxon>Gammaproteobacteria</taxon>
        <taxon>Enterobacterales</taxon>
        <taxon>Enterobacteriaceae</taxon>
        <taxon>Salmonella</taxon>
    </lineage>
</organism>